<keyword evidence="2" id="KW-1185">Reference proteome</keyword>
<evidence type="ECO:0000313" key="1">
    <source>
        <dbReference type="EMBL" id="MBD1391123.1"/>
    </source>
</evidence>
<dbReference type="InterPro" id="IPR029057">
    <property type="entry name" value="PRTase-like"/>
</dbReference>
<dbReference type="Gene3D" id="3.40.50.2020">
    <property type="match status" value="1"/>
</dbReference>
<organism evidence="1 2">
    <name type="scientific">Neiella litorisoli</name>
    <dbReference type="NCBI Taxonomy" id="2771431"/>
    <lineage>
        <taxon>Bacteria</taxon>
        <taxon>Pseudomonadati</taxon>
        <taxon>Pseudomonadota</taxon>
        <taxon>Gammaproteobacteria</taxon>
        <taxon>Alteromonadales</taxon>
        <taxon>Echinimonadaceae</taxon>
        <taxon>Neiella</taxon>
    </lineage>
</organism>
<dbReference type="SUPFAM" id="SSF53271">
    <property type="entry name" value="PRTase-like"/>
    <property type="match status" value="1"/>
</dbReference>
<reference evidence="1" key="1">
    <citation type="submission" date="2020-09" db="EMBL/GenBank/DDBJ databases">
        <title>A novel bacterium of genus Neiella, isolated from South China Sea.</title>
        <authorList>
            <person name="Huang H."/>
            <person name="Mo K."/>
            <person name="Hu Y."/>
        </authorList>
    </citation>
    <scope>NUCLEOTIDE SEQUENCE</scope>
    <source>
        <strain evidence="1">HB171785</strain>
    </source>
</reference>
<dbReference type="InterPro" id="IPR051910">
    <property type="entry name" value="ComF/GntX_DNA_util-trans"/>
</dbReference>
<proteinExistence type="predicted"/>
<dbReference type="PANTHER" id="PTHR47505">
    <property type="entry name" value="DNA UTILIZATION PROTEIN YHGH"/>
    <property type="match status" value="1"/>
</dbReference>
<dbReference type="AlphaFoldDB" id="A0A8J6QW31"/>
<sequence>MLRISDFHAKLGRQISHRSRQLLALALNPRCVLCQLAMTGNESAKHRYSLCSTCISQLQRCQNNCRRCALPLPMDHIDSATICGECQKQQSPIEQIIALGWYQSHLRHLIQQFKYQGQLAAGRALSGAWLHHCQIDKLPQALIPVPSHRRKIRQRGFNPAALLAGDFGDQLSLPVDLKACVRLHPGTSQMGKDKTERWRQVQHMYRVLRCDYDHVAIVDDVVTTQATATTIAKQLKEHRVCRVDVWCIGRTP</sequence>
<gene>
    <name evidence="1" type="ORF">IC617_16970</name>
</gene>
<name>A0A8J6QW31_9GAMM</name>
<evidence type="ECO:0000313" key="2">
    <source>
        <dbReference type="Proteomes" id="UP000638014"/>
    </source>
</evidence>
<dbReference type="Proteomes" id="UP000638014">
    <property type="component" value="Unassembled WGS sequence"/>
</dbReference>
<accession>A0A8J6QW31</accession>
<comment type="caution">
    <text evidence="1">The sequence shown here is derived from an EMBL/GenBank/DDBJ whole genome shotgun (WGS) entry which is preliminary data.</text>
</comment>
<dbReference type="EMBL" id="JACXAF010000028">
    <property type="protein sequence ID" value="MBD1391123.1"/>
    <property type="molecule type" value="Genomic_DNA"/>
</dbReference>
<dbReference type="PANTHER" id="PTHR47505:SF1">
    <property type="entry name" value="DNA UTILIZATION PROTEIN YHGH"/>
    <property type="match status" value="1"/>
</dbReference>
<dbReference type="RefSeq" id="WP_191146183.1">
    <property type="nucleotide sequence ID" value="NZ_JACXAF010000028.1"/>
</dbReference>
<protein>
    <submittedName>
        <fullName evidence="1">ComF family protein</fullName>
    </submittedName>
</protein>